<feature type="region of interest" description="Disordered" evidence="1">
    <location>
        <begin position="90"/>
        <end position="116"/>
    </location>
</feature>
<feature type="compositionally biased region" description="Basic residues" evidence="1">
    <location>
        <begin position="291"/>
        <end position="301"/>
    </location>
</feature>
<feature type="compositionally biased region" description="Low complexity" evidence="1">
    <location>
        <begin position="346"/>
        <end position="374"/>
    </location>
</feature>
<feature type="compositionally biased region" description="Polar residues" evidence="1">
    <location>
        <begin position="422"/>
        <end position="431"/>
    </location>
</feature>
<keyword evidence="4" id="KW-1185">Reference proteome</keyword>
<dbReference type="AlphaFoldDB" id="A0A6H5IMA0"/>
<proteinExistence type="predicted"/>
<accession>A0A6H5IMA0</accession>
<evidence type="ECO:0000256" key="2">
    <source>
        <dbReference type="SAM" id="SignalP"/>
    </source>
</evidence>
<evidence type="ECO:0000313" key="3">
    <source>
        <dbReference type="EMBL" id="CAB0038744.1"/>
    </source>
</evidence>
<gene>
    <name evidence="3" type="ORF">TBRA_LOCUS10515</name>
</gene>
<feature type="signal peptide" evidence="2">
    <location>
        <begin position="1"/>
        <end position="24"/>
    </location>
</feature>
<dbReference type="OrthoDB" id="10432278at2759"/>
<dbReference type="EMBL" id="CADCXV010000924">
    <property type="protein sequence ID" value="CAB0038744.1"/>
    <property type="molecule type" value="Genomic_DNA"/>
</dbReference>
<feature type="compositionally biased region" description="Low complexity" evidence="1">
    <location>
        <begin position="328"/>
        <end position="337"/>
    </location>
</feature>
<reference evidence="3 4" key="1">
    <citation type="submission" date="2020-02" db="EMBL/GenBank/DDBJ databases">
        <authorList>
            <person name="Ferguson B K."/>
        </authorList>
    </citation>
    <scope>NUCLEOTIDE SEQUENCE [LARGE SCALE GENOMIC DNA]</scope>
</reference>
<sequence length="575" mass="62561">MRASTIRNLLLLCCLVVFVCGTSSEKICNCEHCRCAANAATSTSASASAGGGGGGAVQVSNLPPATKVAYVADEVLSSFPTCKDCGEYHHHHHHHHQQRSRSNNDHSSAQIYRQEAARRVSEPCRCQLKVGNGNELRTTIRLEPTQQEAVTKIVLPKNSPKSEQISSVSVVPSNIARIVKKKELLKKESETTLKPLLIDFEQLQKLLTSGSLTNNNNAASDKDKRMPTPIILYVVAAPNAALEKSKPIEAAKGSEPISEPVATPKARANNDSEPLRMTQLAGRTSTQGFAKKFRRSPNLRQRRLDESTQASSTAVPTAIKASKISLKTTTTTTTTTTSAPPHRSSPRPLGQWLRGLRQLGESSTEPSESSSSSSDFVTERSKRWIKNPTNGHAAPVRPPPPARSPVASKKVPKKTLRRINGSGRQPRQQQPLEGPDTRMTLSSLEKSFTAAGAVSKKKKTASLKKRLSPQLAPKSATQEEQSAAAPKSPSKPASSSASKLASDDSTSDSLDTVVDQQQRRYKLVRRHLSSRGQNNDYWIMRIPKRNESTFATVIADAANFVAKLFSNGRRSYDRD</sequence>
<feature type="region of interest" description="Disordered" evidence="1">
    <location>
        <begin position="247"/>
        <end position="514"/>
    </location>
</feature>
<organism evidence="3 4">
    <name type="scientific">Trichogramma brassicae</name>
    <dbReference type="NCBI Taxonomy" id="86971"/>
    <lineage>
        <taxon>Eukaryota</taxon>
        <taxon>Metazoa</taxon>
        <taxon>Ecdysozoa</taxon>
        <taxon>Arthropoda</taxon>
        <taxon>Hexapoda</taxon>
        <taxon>Insecta</taxon>
        <taxon>Pterygota</taxon>
        <taxon>Neoptera</taxon>
        <taxon>Endopterygota</taxon>
        <taxon>Hymenoptera</taxon>
        <taxon>Apocrita</taxon>
        <taxon>Proctotrupomorpha</taxon>
        <taxon>Chalcidoidea</taxon>
        <taxon>Trichogrammatidae</taxon>
        <taxon>Trichogramma</taxon>
    </lineage>
</organism>
<name>A0A6H5IMA0_9HYME</name>
<feature type="compositionally biased region" description="Basic residues" evidence="1">
    <location>
        <begin position="90"/>
        <end position="99"/>
    </location>
</feature>
<dbReference type="Proteomes" id="UP000479190">
    <property type="component" value="Unassembled WGS sequence"/>
</dbReference>
<feature type="compositionally biased region" description="Low complexity" evidence="1">
    <location>
        <begin position="482"/>
        <end position="512"/>
    </location>
</feature>
<feature type="chain" id="PRO_5026354740" evidence="2">
    <location>
        <begin position="25"/>
        <end position="575"/>
    </location>
</feature>
<protein>
    <submittedName>
        <fullName evidence="3">Uncharacterized protein</fullName>
    </submittedName>
</protein>
<keyword evidence="2" id="KW-0732">Signal</keyword>
<evidence type="ECO:0000256" key="1">
    <source>
        <dbReference type="SAM" id="MobiDB-lite"/>
    </source>
</evidence>
<evidence type="ECO:0000313" key="4">
    <source>
        <dbReference type="Proteomes" id="UP000479190"/>
    </source>
</evidence>
<feature type="compositionally biased region" description="Basic residues" evidence="1">
    <location>
        <begin position="455"/>
        <end position="467"/>
    </location>
</feature>